<comment type="function">
    <text evidence="1 12">Catalyzes the condensation of (S)-aspartate-beta-semialdehyde [(S)-ASA] and pyruvate to 4-hydroxy-tetrahydrodipicolinate (HTPA).</text>
</comment>
<organism evidence="16 17">
    <name type="scientific">Paenibacillus rhizosphaerae</name>
    <dbReference type="NCBI Taxonomy" id="297318"/>
    <lineage>
        <taxon>Bacteria</taxon>
        <taxon>Bacillati</taxon>
        <taxon>Bacillota</taxon>
        <taxon>Bacilli</taxon>
        <taxon>Bacillales</taxon>
        <taxon>Paenibacillaceae</taxon>
        <taxon>Paenibacillus</taxon>
    </lineage>
</organism>
<dbReference type="GO" id="GO:0005737">
    <property type="term" value="C:cytoplasm"/>
    <property type="evidence" value="ECO:0007669"/>
    <property type="project" value="UniProtKB-SubCell"/>
</dbReference>
<evidence type="ECO:0000256" key="6">
    <source>
        <dbReference type="ARBA" id="ARBA00022605"/>
    </source>
</evidence>
<dbReference type="HAMAP" id="MF_00418">
    <property type="entry name" value="DapA"/>
    <property type="match status" value="1"/>
</dbReference>
<dbReference type="STRING" id="297318.BK138_06520"/>
<dbReference type="GO" id="GO:0019877">
    <property type="term" value="P:diaminopimelate biosynthetic process"/>
    <property type="evidence" value="ECO:0007669"/>
    <property type="project" value="UniProtKB-UniRule"/>
</dbReference>
<feature type="active site" description="Schiff-base intermediate with substrate" evidence="12 14">
    <location>
        <position position="168"/>
    </location>
</feature>
<evidence type="ECO:0000313" key="17">
    <source>
        <dbReference type="Proteomes" id="UP000187172"/>
    </source>
</evidence>
<dbReference type="Gene3D" id="3.20.20.70">
    <property type="entry name" value="Aldolase class I"/>
    <property type="match status" value="1"/>
</dbReference>
<keyword evidence="9 12" id="KW-0456">Lyase</keyword>
<dbReference type="Pfam" id="PF00701">
    <property type="entry name" value="DHDPS"/>
    <property type="match status" value="1"/>
</dbReference>
<dbReference type="Proteomes" id="UP000187172">
    <property type="component" value="Unassembled WGS sequence"/>
</dbReference>
<evidence type="ECO:0000256" key="2">
    <source>
        <dbReference type="ARBA" id="ARBA00005120"/>
    </source>
</evidence>
<dbReference type="RefSeq" id="WP_076167484.1">
    <property type="nucleotide sequence ID" value="NZ_MRTP01000001.1"/>
</dbReference>
<dbReference type="PROSITE" id="PS00665">
    <property type="entry name" value="DHDPS_1"/>
    <property type="match status" value="1"/>
</dbReference>
<dbReference type="EMBL" id="MRTP01000001">
    <property type="protein sequence ID" value="OMF58198.1"/>
    <property type="molecule type" value="Genomic_DNA"/>
</dbReference>
<keyword evidence="10 12" id="KW-0704">Schiff base</keyword>
<dbReference type="EC" id="4.3.3.7" evidence="4 12"/>
<feature type="binding site" evidence="12 15">
    <location>
        <position position="50"/>
    </location>
    <ligand>
        <name>pyruvate</name>
        <dbReference type="ChEBI" id="CHEBI:15361"/>
    </ligand>
</feature>
<evidence type="ECO:0000256" key="7">
    <source>
        <dbReference type="ARBA" id="ARBA00022915"/>
    </source>
</evidence>
<dbReference type="GO" id="GO:0008840">
    <property type="term" value="F:4-hydroxy-tetrahydrodipicolinate synthase activity"/>
    <property type="evidence" value="ECO:0007669"/>
    <property type="project" value="UniProtKB-UniRule"/>
</dbReference>
<keyword evidence="8 12" id="KW-0457">Lysine biosynthesis</keyword>
<feature type="binding site" evidence="12 15">
    <location>
        <position position="208"/>
    </location>
    <ligand>
        <name>pyruvate</name>
        <dbReference type="ChEBI" id="CHEBI:15361"/>
    </ligand>
</feature>
<dbReference type="PANTHER" id="PTHR12128">
    <property type="entry name" value="DIHYDRODIPICOLINATE SYNTHASE"/>
    <property type="match status" value="1"/>
</dbReference>
<gene>
    <name evidence="12" type="primary">dapA</name>
    <name evidence="16" type="ORF">BK138_06520</name>
</gene>
<evidence type="ECO:0000256" key="13">
    <source>
        <dbReference type="PIRNR" id="PIRNR001365"/>
    </source>
</evidence>
<feature type="active site" description="Proton donor/acceptor" evidence="12 14">
    <location>
        <position position="140"/>
    </location>
</feature>
<evidence type="ECO:0000313" key="16">
    <source>
        <dbReference type="EMBL" id="OMF58198.1"/>
    </source>
</evidence>
<dbReference type="SUPFAM" id="SSF51569">
    <property type="entry name" value="Aldolase"/>
    <property type="match status" value="1"/>
</dbReference>
<sequence length="299" mass="32775">MIGRDELHGVLVPVVTPFLPSGELDLASYTRYVEKLAEHHINGLIINGTTGEAPTVRWDEVVQLTRATQQILKEKQRSIPVIIGTGTNDTLTTVQRTEQAAALGADAVLVVVPYYSKPSQEGIIEHFRRVTEVGVPVIAYEIPARTGVRLTMHTAKTIMEMEGVIGMKDSSDGLDLVTELTRQDAGAVLCGDDLYYHAKLSQGASGGILASANLYTDIFIEVHDLVQKGRVMEGKRSFDRVVPLIRKLFQEPNPAPIKWVLANQGLIASDHLRLPMTRISQPLQNELAQLLIGIEAAQN</sequence>
<feature type="site" description="Part of a proton relay during catalysis" evidence="12">
    <location>
        <position position="115"/>
    </location>
</feature>
<comment type="similarity">
    <text evidence="3 12 13">Belongs to the DapA family.</text>
</comment>
<comment type="caution">
    <text evidence="12">Was originally thought to be a dihydrodipicolinate synthase (DHDPS), catalyzing the condensation of (S)-aspartate-beta-semialdehyde [(S)-ASA] and pyruvate to dihydrodipicolinate (DHDP). However, it was shown in E.coli that the product of the enzymatic reaction is not dihydrodipicolinate but in fact (4S)-4-hydroxy-2,3,4,5-tetrahydro-(2S)-dipicolinic acid (HTPA), and that the consecutive dehydration reaction leading to DHDP is not spontaneous but catalyzed by DapB.</text>
</comment>
<comment type="pathway">
    <text evidence="2 12">Amino-acid biosynthesis; L-lysine biosynthesis via DAP pathway; (S)-tetrahydrodipicolinate from L-aspartate: step 3/4.</text>
</comment>
<evidence type="ECO:0000256" key="1">
    <source>
        <dbReference type="ARBA" id="ARBA00003294"/>
    </source>
</evidence>
<dbReference type="CDD" id="cd00950">
    <property type="entry name" value="DHDPS"/>
    <property type="match status" value="1"/>
</dbReference>
<dbReference type="InterPro" id="IPR002220">
    <property type="entry name" value="DapA-like"/>
</dbReference>
<accession>A0A1R1F271</accession>
<evidence type="ECO:0000256" key="14">
    <source>
        <dbReference type="PIRSR" id="PIRSR001365-1"/>
    </source>
</evidence>
<protein>
    <recommendedName>
        <fullName evidence="4 12">4-hydroxy-tetrahydrodipicolinate synthase</fullName>
        <shortName evidence="12">HTPA synthase</shortName>
        <ecNumber evidence="4 12">4.3.3.7</ecNumber>
    </recommendedName>
</protein>
<dbReference type="InterPro" id="IPR020624">
    <property type="entry name" value="Schiff_base-form_aldolases_CS"/>
</dbReference>
<evidence type="ECO:0000256" key="10">
    <source>
        <dbReference type="ARBA" id="ARBA00023270"/>
    </source>
</evidence>
<dbReference type="PIRSF" id="PIRSF001365">
    <property type="entry name" value="DHDPS"/>
    <property type="match status" value="1"/>
</dbReference>
<evidence type="ECO:0000256" key="9">
    <source>
        <dbReference type="ARBA" id="ARBA00023239"/>
    </source>
</evidence>
<dbReference type="PANTHER" id="PTHR12128:SF66">
    <property type="entry name" value="4-HYDROXY-2-OXOGLUTARATE ALDOLASE, MITOCHONDRIAL"/>
    <property type="match status" value="1"/>
</dbReference>
<evidence type="ECO:0000256" key="8">
    <source>
        <dbReference type="ARBA" id="ARBA00023154"/>
    </source>
</evidence>
<evidence type="ECO:0000256" key="11">
    <source>
        <dbReference type="ARBA" id="ARBA00047836"/>
    </source>
</evidence>
<comment type="catalytic activity">
    <reaction evidence="11 12">
        <text>L-aspartate 4-semialdehyde + pyruvate = (2S,4S)-4-hydroxy-2,3,4,5-tetrahydrodipicolinate + H2O + H(+)</text>
        <dbReference type="Rhea" id="RHEA:34171"/>
        <dbReference type="ChEBI" id="CHEBI:15361"/>
        <dbReference type="ChEBI" id="CHEBI:15377"/>
        <dbReference type="ChEBI" id="CHEBI:15378"/>
        <dbReference type="ChEBI" id="CHEBI:67139"/>
        <dbReference type="ChEBI" id="CHEBI:537519"/>
        <dbReference type="EC" id="4.3.3.7"/>
    </reaction>
</comment>
<name>A0A1R1F271_9BACL</name>
<keyword evidence="5 12" id="KW-0963">Cytoplasm</keyword>
<dbReference type="InterPro" id="IPR013785">
    <property type="entry name" value="Aldolase_TIM"/>
</dbReference>
<dbReference type="UniPathway" id="UPA00034">
    <property type="reaction ID" value="UER00017"/>
</dbReference>
<keyword evidence="17" id="KW-1185">Reference proteome</keyword>
<dbReference type="InterPro" id="IPR005263">
    <property type="entry name" value="DapA"/>
</dbReference>
<dbReference type="PRINTS" id="PR00146">
    <property type="entry name" value="DHPICSNTHASE"/>
</dbReference>
<comment type="subcellular location">
    <subcellularLocation>
        <location evidence="12">Cytoplasm</location>
    </subcellularLocation>
</comment>
<evidence type="ECO:0000256" key="5">
    <source>
        <dbReference type="ARBA" id="ARBA00022490"/>
    </source>
</evidence>
<reference evidence="16 17" key="1">
    <citation type="submission" date="2016-11" db="EMBL/GenBank/DDBJ databases">
        <title>Paenibacillus species isolates.</title>
        <authorList>
            <person name="Beno S.M."/>
        </authorList>
    </citation>
    <scope>NUCLEOTIDE SEQUENCE [LARGE SCALE GENOMIC DNA]</scope>
    <source>
        <strain evidence="16 17">FSL R5-0378</strain>
    </source>
</reference>
<evidence type="ECO:0000256" key="15">
    <source>
        <dbReference type="PIRSR" id="PIRSR001365-2"/>
    </source>
</evidence>
<feature type="site" description="Part of a proton relay during catalysis" evidence="12">
    <location>
        <position position="49"/>
    </location>
</feature>
<dbReference type="AlphaFoldDB" id="A0A1R1F271"/>
<keyword evidence="7 12" id="KW-0220">Diaminopimelate biosynthesis</keyword>
<evidence type="ECO:0000256" key="12">
    <source>
        <dbReference type="HAMAP-Rule" id="MF_00418"/>
    </source>
</evidence>
<evidence type="ECO:0000256" key="4">
    <source>
        <dbReference type="ARBA" id="ARBA00012086"/>
    </source>
</evidence>
<evidence type="ECO:0000256" key="3">
    <source>
        <dbReference type="ARBA" id="ARBA00007592"/>
    </source>
</evidence>
<proteinExistence type="inferred from homology"/>
<dbReference type="GO" id="GO:0009089">
    <property type="term" value="P:lysine biosynthetic process via diaminopimelate"/>
    <property type="evidence" value="ECO:0007669"/>
    <property type="project" value="UniProtKB-UniRule"/>
</dbReference>
<dbReference type="SMART" id="SM01130">
    <property type="entry name" value="DHDPS"/>
    <property type="match status" value="1"/>
</dbReference>
<dbReference type="NCBIfam" id="TIGR00674">
    <property type="entry name" value="dapA"/>
    <property type="match status" value="1"/>
</dbReference>
<keyword evidence="6 12" id="KW-0028">Amino-acid biosynthesis</keyword>
<comment type="subunit">
    <text evidence="12">Homotetramer; dimer of dimers.</text>
</comment>
<comment type="caution">
    <text evidence="16">The sequence shown here is derived from an EMBL/GenBank/DDBJ whole genome shotgun (WGS) entry which is preliminary data.</text>
</comment>